<evidence type="ECO:0000256" key="1">
    <source>
        <dbReference type="SAM" id="Phobius"/>
    </source>
</evidence>
<feature type="transmembrane region" description="Helical" evidence="1">
    <location>
        <begin position="7"/>
        <end position="27"/>
    </location>
</feature>
<feature type="transmembrane region" description="Helical" evidence="1">
    <location>
        <begin position="33"/>
        <end position="50"/>
    </location>
</feature>
<reference evidence="2 3" key="1">
    <citation type="submission" date="2016-10" db="EMBL/GenBank/DDBJ databases">
        <authorList>
            <person name="Varghese N."/>
            <person name="Submissions S."/>
        </authorList>
    </citation>
    <scope>NUCLEOTIDE SEQUENCE [LARGE SCALE GENOMIC DNA]</scope>
    <source>
        <strain evidence="2 3">Mar_2010_102</strain>
    </source>
</reference>
<keyword evidence="1" id="KW-1133">Transmembrane helix</keyword>
<evidence type="ECO:0000313" key="2">
    <source>
        <dbReference type="EMBL" id="SDR88543.1"/>
    </source>
</evidence>
<accession>A0A1H1MNX7</accession>
<proteinExistence type="predicted"/>
<dbReference type="AlphaFoldDB" id="A0A1H1MNX7"/>
<sequence length="58" mass="6467">MTKYGLLILAGVIIGIIIYVTFVIALIKITLGLILLAVAVILLWLLWLKIKKKAKDTF</sequence>
<keyword evidence="1" id="KW-0472">Membrane</keyword>
<dbReference type="RefSeq" id="WP_172822391.1">
    <property type="nucleotide sequence ID" value="NZ_LT629745.1"/>
</dbReference>
<organism evidence="2 3">
    <name type="scientific">Christiangramia echinicola</name>
    <dbReference type="NCBI Taxonomy" id="279359"/>
    <lineage>
        <taxon>Bacteria</taxon>
        <taxon>Pseudomonadati</taxon>
        <taxon>Bacteroidota</taxon>
        <taxon>Flavobacteriia</taxon>
        <taxon>Flavobacteriales</taxon>
        <taxon>Flavobacteriaceae</taxon>
        <taxon>Christiangramia</taxon>
    </lineage>
</organism>
<protein>
    <submittedName>
        <fullName evidence="2">Uncharacterized protein</fullName>
    </submittedName>
</protein>
<dbReference type="Proteomes" id="UP000198858">
    <property type="component" value="Chromosome I"/>
</dbReference>
<evidence type="ECO:0000313" key="3">
    <source>
        <dbReference type="Proteomes" id="UP000198858"/>
    </source>
</evidence>
<keyword evidence="1" id="KW-0812">Transmembrane</keyword>
<gene>
    <name evidence="2" type="ORF">SAMN04488552_1391</name>
</gene>
<dbReference type="STRING" id="1250231.SAMN04488552_1391"/>
<dbReference type="EMBL" id="LT629745">
    <property type="protein sequence ID" value="SDR88543.1"/>
    <property type="molecule type" value="Genomic_DNA"/>
</dbReference>
<keyword evidence="3" id="KW-1185">Reference proteome</keyword>
<name>A0A1H1MNX7_9FLAO</name>